<feature type="region of interest" description="Disordered" evidence="1">
    <location>
        <begin position="473"/>
        <end position="497"/>
    </location>
</feature>
<keyword evidence="3" id="KW-1185">Reference proteome</keyword>
<dbReference type="OrthoDB" id="4491390at2759"/>
<accession>A0A1L7XM11</accession>
<evidence type="ECO:0000256" key="1">
    <source>
        <dbReference type="SAM" id="MobiDB-lite"/>
    </source>
</evidence>
<feature type="compositionally biased region" description="Low complexity" evidence="1">
    <location>
        <begin position="55"/>
        <end position="70"/>
    </location>
</feature>
<feature type="region of interest" description="Disordered" evidence="1">
    <location>
        <begin position="28"/>
        <end position="78"/>
    </location>
</feature>
<dbReference type="InterPro" id="IPR021858">
    <property type="entry name" value="Fun_TF"/>
</dbReference>
<dbReference type="Proteomes" id="UP000184330">
    <property type="component" value="Unassembled WGS sequence"/>
</dbReference>
<gene>
    <name evidence="2" type="ORF">PAC_15949</name>
</gene>
<evidence type="ECO:0000313" key="3">
    <source>
        <dbReference type="Proteomes" id="UP000184330"/>
    </source>
</evidence>
<feature type="compositionally biased region" description="Basic and acidic residues" evidence="1">
    <location>
        <begin position="473"/>
        <end position="494"/>
    </location>
</feature>
<dbReference type="PANTHER" id="PTHR38111">
    <property type="entry name" value="ZN(2)-C6 FUNGAL-TYPE DOMAIN-CONTAINING PROTEIN-RELATED"/>
    <property type="match status" value="1"/>
</dbReference>
<organism evidence="2 3">
    <name type="scientific">Phialocephala subalpina</name>
    <dbReference type="NCBI Taxonomy" id="576137"/>
    <lineage>
        <taxon>Eukaryota</taxon>
        <taxon>Fungi</taxon>
        <taxon>Dikarya</taxon>
        <taxon>Ascomycota</taxon>
        <taxon>Pezizomycotina</taxon>
        <taxon>Leotiomycetes</taxon>
        <taxon>Helotiales</taxon>
        <taxon>Mollisiaceae</taxon>
        <taxon>Phialocephala</taxon>
        <taxon>Phialocephala fortinii species complex</taxon>
    </lineage>
</organism>
<dbReference type="InterPro" id="IPR053178">
    <property type="entry name" value="Osmoadaptation_assoc"/>
</dbReference>
<reference evidence="2 3" key="1">
    <citation type="submission" date="2016-03" db="EMBL/GenBank/DDBJ databases">
        <authorList>
            <person name="Ploux O."/>
        </authorList>
    </citation>
    <scope>NUCLEOTIDE SEQUENCE [LARGE SCALE GENOMIC DNA]</scope>
    <source>
        <strain evidence="2 3">UAMH 11012</strain>
    </source>
</reference>
<dbReference type="STRING" id="576137.A0A1L7XM11"/>
<proteinExistence type="predicted"/>
<dbReference type="Pfam" id="PF11951">
    <property type="entry name" value="Fungal_trans_2"/>
    <property type="match status" value="1"/>
</dbReference>
<name>A0A1L7XM11_9HELO</name>
<dbReference type="EMBL" id="FJOG01000034">
    <property type="protein sequence ID" value="CZR66048.1"/>
    <property type="molecule type" value="Genomic_DNA"/>
</dbReference>
<evidence type="ECO:0000313" key="2">
    <source>
        <dbReference type="EMBL" id="CZR66048.1"/>
    </source>
</evidence>
<sequence length="516" mass="57331">MQRYERVATFVNRNASNINATGRQALTSAFRTEEPKQKSPRRQNHAFPITRLKSESSTTSTSTSSASNTTVKQEPLTSKEELQLALRNGTASASLHNHQQIQGTSVIRLPMLGLITRYYVAEGNALNQAELYHQISSIIDPGPVFDSAISAAALTRCGKGLISILIDPKKRLEDETLAVCVLLSAYELFAGTDPYLSPWISHMDGVAQLIQLRGPERHQSSLGHQIFLHYRTSAALQALMSRKSSFLSSSEWLTVPFAITPKDSFHLLFDLVFDLASILESLDLAPLSAQTELARRQENVARCEALMSRFERWFQSLKSSLGGSAWTEIASRAIVPEDEKAEGKVFETYFEFENLVIVQVLLSYWGASIILLTTLLTNLTILTTSSPTSPTPTSNLPSIFPESIPSTIQTHALNIARSIPFCLKPQHKTAGLIITVHPLHVAMQVFDTFGMGREERWCREVFGRVCRGENPFRDAASDGEVGRRENVDERRGEDGSGELKYQLHLPEFGKGALRLR</sequence>
<dbReference type="AlphaFoldDB" id="A0A1L7XM11"/>
<protein>
    <submittedName>
        <fullName evidence="2">Uncharacterized protein</fullName>
    </submittedName>
</protein>